<dbReference type="OrthoDB" id="29221at2759"/>
<name>B4IRT8_DROPE</name>
<dbReference type="HOGENOM" id="CLU_2087316_0_0_1"/>
<dbReference type="Proteomes" id="UP000008744">
    <property type="component" value="Unassembled WGS sequence"/>
</dbReference>
<dbReference type="STRING" id="7234.B4IRT8"/>
<gene>
    <name evidence="2" type="primary">Dper\GL15660</name>
    <name evidence="2" type="ORF">Dper_GL15660</name>
</gene>
<reference evidence="2 3" key="1">
    <citation type="journal article" date="2007" name="Nature">
        <title>Evolution of genes and genomes on the Drosophila phylogeny.</title>
        <authorList>
            <consortium name="Drosophila 12 Genomes Consortium"/>
            <person name="Clark A.G."/>
            <person name="Eisen M.B."/>
            <person name="Smith D.R."/>
            <person name="Bergman C.M."/>
            <person name="Oliver B."/>
            <person name="Markow T.A."/>
            <person name="Kaufman T.C."/>
            <person name="Kellis M."/>
            <person name="Gelbart W."/>
            <person name="Iyer V.N."/>
            <person name="Pollard D.A."/>
            <person name="Sackton T.B."/>
            <person name="Larracuente A.M."/>
            <person name="Singh N.D."/>
            <person name="Abad J.P."/>
            <person name="Abt D.N."/>
            <person name="Adryan B."/>
            <person name="Aguade M."/>
            <person name="Akashi H."/>
            <person name="Anderson W.W."/>
            <person name="Aquadro C.F."/>
            <person name="Ardell D.H."/>
            <person name="Arguello R."/>
            <person name="Artieri C.G."/>
            <person name="Barbash D.A."/>
            <person name="Barker D."/>
            <person name="Barsanti P."/>
            <person name="Batterham P."/>
            <person name="Batzoglou S."/>
            <person name="Begun D."/>
            <person name="Bhutkar A."/>
            <person name="Blanco E."/>
            <person name="Bosak S.A."/>
            <person name="Bradley R.K."/>
            <person name="Brand A.D."/>
            <person name="Brent M.R."/>
            <person name="Brooks A.N."/>
            <person name="Brown R.H."/>
            <person name="Butlin R.K."/>
            <person name="Caggese C."/>
            <person name="Calvi B.R."/>
            <person name="Bernardo de Carvalho A."/>
            <person name="Caspi A."/>
            <person name="Castrezana S."/>
            <person name="Celniker S.E."/>
            <person name="Chang J.L."/>
            <person name="Chapple C."/>
            <person name="Chatterji S."/>
            <person name="Chinwalla A."/>
            <person name="Civetta A."/>
            <person name="Clifton S.W."/>
            <person name="Comeron J.M."/>
            <person name="Costello J.C."/>
            <person name="Coyne J.A."/>
            <person name="Daub J."/>
            <person name="David R.G."/>
            <person name="Delcher A.L."/>
            <person name="Delehaunty K."/>
            <person name="Do C.B."/>
            <person name="Ebling H."/>
            <person name="Edwards K."/>
            <person name="Eickbush T."/>
            <person name="Evans J.D."/>
            <person name="Filipski A."/>
            <person name="Findeiss S."/>
            <person name="Freyhult E."/>
            <person name="Fulton L."/>
            <person name="Fulton R."/>
            <person name="Garcia A.C."/>
            <person name="Gardiner A."/>
            <person name="Garfield D.A."/>
            <person name="Garvin B.E."/>
            <person name="Gibson G."/>
            <person name="Gilbert D."/>
            <person name="Gnerre S."/>
            <person name="Godfrey J."/>
            <person name="Good R."/>
            <person name="Gotea V."/>
            <person name="Gravely B."/>
            <person name="Greenberg A.J."/>
            <person name="Griffiths-Jones S."/>
            <person name="Gross S."/>
            <person name="Guigo R."/>
            <person name="Gustafson E.A."/>
            <person name="Haerty W."/>
            <person name="Hahn M.W."/>
            <person name="Halligan D.L."/>
            <person name="Halpern A.L."/>
            <person name="Halter G.M."/>
            <person name="Han M.V."/>
            <person name="Heger A."/>
            <person name="Hillier L."/>
            <person name="Hinrichs A.S."/>
            <person name="Holmes I."/>
            <person name="Hoskins R.A."/>
            <person name="Hubisz M.J."/>
            <person name="Hultmark D."/>
            <person name="Huntley M.A."/>
            <person name="Jaffe D.B."/>
            <person name="Jagadeeshan S."/>
            <person name="Jeck W.R."/>
            <person name="Johnson J."/>
            <person name="Jones C.D."/>
            <person name="Jordan W.C."/>
            <person name="Karpen G.H."/>
            <person name="Kataoka E."/>
            <person name="Keightley P.D."/>
            <person name="Kheradpour P."/>
            <person name="Kirkness E.F."/>
            <person name="Koerich L.B."/>
            <person name="Kristiansen K."/>
            <person name="Kudrna D."/>
            <person name="Kulathinal R.J."/>
            <person name="Kumar S."/>
            <person name="Kwok R."/>
            <person name="Lander E."/>
            <person name="Langley C.H."/>
            <person name="Lapoint R."/>
            <person name="Lazzaro B.P."/>
            <person name="Lee S.J."/>
            <person name="Levesque L."/>
            <person name="Li R."/>
            <person name="Lin C.F."/>
            <person name="Lin M.F."/>
            <person name="Lindblad-Toh K."/>
            <person name="Llopart A."/>
            <person name="Long M."/>
            <person name="Low L."/>
            <person name="Lozovsky E."/>
            <person name="Lu J."/>
            <person name="Luo M."/>
            <person name="Machado C.A."/>
            <person name="Makalowski W."/>
            <person name="Marzo M."/>
            <person name="Matsuda M."/>
            <person name="Matzkin L."/>
            <person name="McAllister B."/>
            <person name="McBride C.S."/>
            <person name="McKernan B."/>
            <person name="McKernan K."/>
            <person name="Mendez-Lago M."/>
            <person name="Minx P."/>
            <person name="Mollenhauer M.U."/>
            <person name="Montooth K."/>
            <person name="Mount S.M."/>
            <person name="Mu X."/>
            <person name="Myers E."/>
            <person name="Negre B."/>
            <person name="Newfeld S."/>
            <person name="Nielsen R."/>
            <person name="Noor M.A."/>
            <person name="O'Grady P."/>
            <person name="Pachter L."/>
            <person name="Papaceit M."/>
            <person name="Parisi M.J."/>
            <person name="Parisi M."/>
            <person name="Parts L."/>
            <person name="Pedersen J.S."/>
            <person name="Pesole G."/>
            <person name="Phillippy A.M."/>
            <person name="Ponting C.P."/>
            <person name="Pop M."/>
            <person name="Porcelli D."/>
            <person name="Powell J.R."/>
            <person name="Prohaska S."/>
            <person name="Pruitt K."/>
            <person name="Puig M."/>
            <person name="Quesneville H."/>
            <person name="Ram K.R."/>
            <person name="Rand D."/>
            <person name="Rasmussen M.D."/>
            <person name="Reed L.K."/>
            <person name="Reenan R."/>
            <person name="Reily A."/>
            <person name="Remington K.A."/>
            <person name="Rieger T.T."/>
            <person name="Ritchie M.G."/>
            <person name="Robin C."/>
            <person name="Rogers Y.H."/>
            <person name="Rohde C."/>
            <person name="Rozas J."/>
            <person name="Rubenfield M.J."/>
            <person name="Ruiz A."/>
            <person name="Russo S."/>
            <person name="Salzberg S.L."/>
            <person name="Sanchez-Gracia A."/>
            <person name="Saranga D.J."/>
            <person name="Sato H."/>
            <person name="Schaeffer S.W."/>
            <person name="Schatz M.C."/>
            <person name="Schlenke T."/>
            <person name="Schwartz R."/>
            <person name="Segarra C."/>
            <person name="Singh R.S."/>
            <person name="Sirot L."/>
            <person name="Sirota M."/>
            <person name="Sisneros N.B."/>
            <person name="Smith C.D."/>
            <person name="Smith T.F."/>
            <person name="Spieth J."/>
            <person name="Stage D.E."/>
            <person name="Stark A."/>
            <person name="Stephan W."/>
            <person name="Strausberg R.L."/>
            <person name="Strempel S."/>
            <person name="Sturgill D."/>
            <person name="Sutton G."/>
            <person name="Sutton G.G."/>
            <person name="Tao W."/>
            <person name="Teichmann S."/>
            <person name="Tobari Y.N."/>
            <person name="Tomimura Y."/>
            <person name="Tsolas J.M."/>
            <person name="Valente V.L."/>
            <person name="Venter E."/>
            <person name="Venter J.C."/>
            <person name="Vicario S."/>
            <person name="Vieira F.G."/>
            <person name="Vilella A.J."/>
            <person name="Villasante A."/>
            <person name="Walenz B."/>
            <person name="Wang J."/>
            <person name="Wasserman M."/>
            <person name="Watts T."/>
            <person name="Wilson D."/>
            <person name="Wilson R.K."/>
            <person name="Wing R.A."/>
            <person name="Wolfner M.F."/>
            <person name="Wong A."/>
            <person name="Wong G.K."/>
            <person name="Wu C.I."/>
            <person name="Wu G."/>
            <person name="Yamamoto D."/>
            <person name="Yang H.P."/>
            <person name="Yang S.P."/>
            <person name="Yorke J.A."/>
            <person name="Yoshida K."/>
            <person name="Zdobnov E."/>
            <person name="Zhang P."/>
            <person name="Zhang Y."/>
            <person name="Zimin A.V."/>
            <person name="Baldwin J."/>
            <person name="Abdouelleil A."/>
            <person name="Abdulkadir J."/>
            <person name="Abebe A."/>
            <person name="Abera B."/>
            <person name="Abreu J."/>
            <person name="Acer S.C."/>
            <person name="Aftuck L."/>
            <person name="Alexander A."/>
            <person name="An P."/>
            <person name="Anderson E."/>
            <person name="Anderson S."/>
            <person name="Arachi H."/>
            <person name="Azer M."/>
            <person name="Bachantsang P."/>
            <person name="Barry A."/>
            <person name="Bayul T."/>
            <person name="Berlin A."/>
            <person name="Bessette D."/>
            <person name="Bloom T."/>
            <person name="Blye J."/>
            <person name="Boguslavskiy L."/>
            <person name="Bonnet C."/>
            <person name="Boukhgalter B."/>
            <person name="Bourzgui I."/>
            <person name="Brown A."/>
            <person name="Cahill P."/>
            <person name="Channer S."/>
            <person name="Cheshatsang Y."/>
            <person name="Chuda L."/>
            <person name="Citroen M."/>
            <person name="Collymore A."/>
            <person name="Cooke P."/>
            <person name="Costello M."/>
            <person name="D'Aco K."/>
            <person name="Daza R."/>
            <person name="De Haan G."/>
            <person name="DeGray S."/>
            <person name="DeMaso C."/>
            <person name="Dhargay N."/>
            <person name="Dooley K."/>
            <person name="Dooley E."/>
            <person name="Doricent M."/>
            <person name="Dorje P."/>
            <person name="Dorjee K."/>
            <person name="Dupes A."/>
            <person name="Elong R."/>
            <person name="Falk J."/>
            <person name="Farina A."/>
            <person name="Faro S."/>
            <person name="Ferguson D."/>
            <person name="Fisher S."/>
            <person name="Foley C.D."/>
            <person name="Franke A."/>
            <person name="Friedrich D."/>
            <person name="Gadbois L."/>
            <person name="Gearin G."/>
            <person name="Gearin C.R."/>
            <person name="Giannoukos G."/>
            <person name="Goode T."/>
            <person name="Graham J."/>
            <person name="Grandbois E."/>
            <person name="Grewal S."/>
            <person name="Gyaltsen K."/>
            <person name="Hafez N."/>
            <person name="Hagos B."/>
            <person name="Hall J."/>
            <person name="Henson C."/>
            <person name="Hollinger A."/>
            <person name="Honan T."/>
            <person name="Huard M.D."/>
            <person name="Hughes L."/>
            <person name="Hurhula B."/>
            <person name="Husby M.E."/>
            <person name="Kamat A."/>
            <person name="Kanga B."/>
            <person name="Kashin S."/>
            <person name="Khazanovich D."/>
            <person name="Kisner P."/>
            <person name="Lance K."/>
            <person name="Lara M."/>
            <person name="Lee W."/>
            <person name="Lennon N."/>
            <person name="Letendre F."/>
            <person name="LeVine R."/>
            <person name="Lipovsky A."/>
            <person name="Liu X."/>
            <person name="Liu J."/>
            <person name="Liu S."/>
            <person name="Lokyitsang T."/>
            <person name="Lokyitsang Y."/>
            <person name="Lubonja R."/>
            <person name="Lui A."/>
            <person name="MacDonald P."/>
            <person name="Magnisalis V."/>
            <person name="Maru K."/>
            <person name="Matthews C."/>
            <person name="McCusker W."/>
            <person name="McDonough S."/>
            <person name="Mehta T."/>
            <person name="Meldrim J."/>
            <person name="Meneus L."/>
            <person name="Mihai O."/>
            <person name="Mihalev A."/>
            <person name="Mihova T."/>
            <person name="Mittelman R."/>
            <person name="Mlenga V."/>
            <person name="Montmayeur A."/>
            <person name="Mulrain L."/>
            <person name="Navidi A."/>
            <person name="Naylor J."/>
            <person name="Negash T."/>
            <person name="Nguyen T."/>
            <person name="Nguyen N."/>
            <person name="Nicol R."/>
            <person name="Norbu C."/>
            <person name="Norbu N."/>
            <person name="Novod N."/>
            <person name="O'Neill B."/>
            <person name="Osman S."/>
            <person name="Markiewicz E."/>
            <person name="Oyono O.L."/>
            <person name="Patti C."/>
            <person name="Phunkhang P."/>
            <person name="Pierre F."/>
            <person name="Priest M."/>
            <person name="Raghuraman S."/>
            <person name="Rege F."/>
            <person name="Reyes R."/>
            <person name="Rise C."/>
            <person name="Rogov P."/>
            <person name="Ross K."/>
            <person name="Ryan E."/>
            <person name="Settipalli S."/>
            <person name="Shea T."/>
            <person name="Sherpa N."/>
            <person name="Shi L."/>
            <person name="Shih D."/>
            <person name="Sparrow T."/>
            <person name="Spaulding J."/>
            <person name="Stalker J."/>
            <person name="Stange-Thomann N."/>
            <person name="Stavropoulos S."/>
            <person name="Stone C."/>
            <person name="Strader C."/>
            <person name="Tesfaye S."/>
            <person name="Thomson T."/>
            <person name="Thoulutsang Y."/>
            <person name="Thoulutsang D."/>
            <person name="Topham K."/>
            <person name="Topping I."/>
            <person name="Tsamla T."/>
            <person name="Vassiliev H."/>
            <person name="Vo A."/>
            <person name="Wangchuk T."/>
            <person name="Wangdi T."/>
            <person name="Weiand M."/>
            <person name="Wilkinson J."/>
            <person name="Wilson A."/>
            <person name="Yadav S."/>
            <person name="Young G."/>
            <person name="Yu Q."/>
            <person name="Zembek L."/>
            <person name="Zhong D."/>
            <person name="Zimmer A."/>
            <person name="Zwirko Z."/>
            <person name="Jaffe D.B."/>
            <person name="Alvarez P."/>
            <person name="Brockman W."/>
            <person name="Butler J."/>
            <person name="Chin C."/>
            <person name="Gnerre S."/>
            <person name="Grabherr M."/>
            <person name="Kleber M."/>
            <person name="Mauceli E."/>
            <person name="MacCallum I."/>
        </authorList>
    </citation>
    <scope>NUCLEOTIDE SEQUENCE [LARGE SCALE GENOMIC DNA]</scope>
    <source>
        <strain evidence="3">MSH-3 / Tucson 14011-0111.49</strain>
    </source>
</reference>
<feature type="region of interest" description="Disordered" evidence="1">
    <location>
        <begin position="60"/>
        <end position="98"/>
    </location>
</feature>
<sequence length="117" mass="12783">MSPDIGGIQCGGNPGETAYYVQYYTDYFTATIAKIENSGDTKLTEANSEAVALSAIQRKQEKNKFSESTTRAAQNVSSSSAPLGSRRQSGRSRDPCSDCRRNVYCNARIAHDYANEI</sequence>
<evidence type="ECO:0000313" key="3">
    <source>
        <dbReference type="Proteomes" id="UP000008744"/>
    </source>
</evidence>
<feature type="compositionally biased region" description="Polar residues" evidence="1">
    <location>
        <begin position="66"/>
        <end position="82"/>
    </location>
</feature>
<dbReference type="AlphaFoldDB" id="B4IRT8"/>
<evidence type="ECO:0000313" key="2">
    <source>
        <dbReference type="EMBL" id="EDW38786.1"/>
    </source>
</evidence>
<dbReference type="EMBL" id="CH695977">
    <property type="protein sequence ID" value="EDW38786.1"/>
    <property type="molecule type" value="Genomic_DNA"/>
</dbReference>
<keyword evidence="3" id="KW-1185">Reference proteome</keyword>
<proteinExistence type="predicted"/>
<accession>B4IRT8</accession>
<protein>
    <submittedName>
        <fullName evidence="2">GL15660</fullName>
    </submittedName>
</protein>
<evidence type="ECO:0000256" key="1">
    <source>
        <dbReference type="SAM" id="MobiDB-lite"/>
    </source>
</evidence>
<organism evidence="3">
    <name type="scientific">Drosophila persimilis</name>
    <name type="common">Fruit fly</name>
    <dbReference type="NCBI Taxonomy" id="7234"/>
    <lineage>
        <taxon>Eukaryota</taxon>
        <taxon>Metazoa</taxon>
        <taxon>Ecdysozoa</taxon>
        <taxon>Arthropoda</taxon>
        <taxon>Hexapoda</taxon>
        <taxon>Insecta</taxon>
        <taxon>Pterygota</taxon>
        <taxon>Neoptera</taxon>
        <taxon>Endopterygota</taxon>
        <taxon>Diptera</taxon>
        <taxon>Brachycera</taxon>
        <taxon>Muscomorpha</taxon>
        <taxon>Ephydroidea</taxon>
        <taxon>Drosophilidae</taxon>
        <taxon>Drosophila</taxon>
        <taxon>Sophophora</taxon>
    </lineage>
</organism>